<organism evidence="3 4">
    <name type="scientific">Urochloa decumbens</name>
    <dbReference type="NCBI Taxonomy" id="240449"/>
    <lineage>
        <taxon>Eukaryota</taxon>
        <taxon>Viridiplantae</taxon>
        <taxon>Streptophyta</taxon>
        <taxon>Embryophyta</taxon>
        <taxon>Tracheophyta</taxon>
        <taxon>Spermatophyta</taxon>
        <taxon>Magnoliopsida</taxon>
        <taxon>Liliopsida</taxon>
        <taxon>Poales</taxon>
        <taxon>Poaceae</taxon>
        <taxon>PACMAD clade</taxon>
        <taxon>Panicoideae</taxon>
        <taxon>Panicodae</taxon>
        <taxon>Paniceae</taxon>
        <taxon>Melinidinae</taxon>
        <taxon>Urochloa</taxon>
    </lineage>
</organism>
<gene>
    <name evidence="3" type="ORF">URODEC1_LOCUS124169</name>
</gene>
<dbReference type="InterPro" id="IPR011006">
    <property type="entry name" value="CheY-like_superfamily"/>
</dbReference>
<evidence type="ECO:0008006" key="5">
    <source>
        <dbReference type="Google" id="ProtNLM"/>
    </source>
</evidence>
<name>A0ABC9HC26_9POAL</name>
<protein>
    <recommendedName>
        <fullName evidence="5">Response regulatory domain-containing protein</fullName>
    </recommendedName>
</protein>
<dbReference type="EMBL" id="CAXIPR030004409">
    <property type="protein sequence ID" value="CAM0151162.1"/>
    <property type="molecule type" value="Genomic_DNA"/>
</dbReference>
<proteinExistence type="predicted"/>
<dbReference type="GO" id="GO:0000160">
    <property type="term" value="P:phosphorelay signal transduction system"/>
    <property type="evidence" value="ECO:0007669"/>
    <property type="project" value="UniProtKB-KW"/>
</dbReference>
<dbReference type="SUPFAM" id="SSF52172">
    <property type="entry name" value="CheY-like"/>
    <property type="match status" value="1"/>
</dbReference>
<keyword evidence="4" id="KW-1185">Reference proteome</keyword>
<feature type="compositionally biased region" description="Polar residues" evidence="2">
    <location>
        <begin position="195"/>
        <end position="216"/>
    </location>
</feature>
<evidence type="ECO:0000256" key="1">
    <source>
        <dbReference type="ARBA" id="ARBA00023012"/>
    </source>
</evidence>
<dbReference type="Proteomes" id="UP001497457">
    <property type="component" value="Unassembled WGS sequence"/>
</dbReference>
<feature type="region of interest" description="Disordered" evidence="2">
    <location>
        <begin position="169"/>
        <end position="218"/>
    </location>
</feature>
<evidence type="ECO:0000313" key="4">
    <source>
        <dbReference type="Proteomes" id="UP001497457"/>
    </source>
</evidence>
<dbReference type="Gene3D" id="3.40.50.2300">
    <property type="match status" value="1"/>
</dbReference>
<keyword evidence="1" id="KW-0902">Two-component regulatory system</keyword>
<accession>A0ABC9HC26</accession>
<dbReference type="InterPro" id="IPR045279">
    <property type="entry name" value="ARR-like"/>
</dbReference>
<dbReference type="AlphaFoldDB" id="A0ABC9HC26"/>
<dbReference type="PANTHER" id="PTHR43874">
    <property type="entry name" value="TWO-COMPONENT RESPONSE REGULATOR"/>
    <property type="match status" value="1"/>
</dbReference>
<sequence>MVDAMVTLFPKGIRTLIVDDDAKFLKMANMLLSILNFEAVICSSVTCALKSLTSDEHTGFDAILVHAAKVATYGFNFRAIIETDLHIPIIYCTQQSSHWITIPPAMRRMSYYTHYAGTYIVKKPLDAYKVRTLLWTVIARRKCDLEAAAKSKHAVASAFKFKGVRGERGQKRKCSSSPATMAGGHLSIKGKENDNVASQQQPTPRNHGQGKTTQKNIGGEVFNVPRPSEAMMNTRQFGQHRYNSKFFTNATMPPYNPDFFSDTTGLSRKFSVFGNSMPQAVVPTMFTTRATYEPQFPQGIGNQQQLVRDASDTGAILESLFSDDFNDYSIGSPLVSPYQILGLALNVDVGSLLLAHDQVLGLALDVDELASTIWGASGITNATPFMTPQYLDAMPKVDATNVALFMAAHKDLGSMPNGGSSSSSNDALFMTSNVSDLAMAGEAFGNNSSGSFMAPRDLCTTSSNGGGSNAAPVMAPYQDLGVEANGDQVALDNNIYGSFIGSQGQGSNAMMNEDDFDLAAAMQYEDKTSLPLDALIGDLHGTIFEFDDINLDVVLGGSIGGGVAAADGAVGTSPAADDEEDGGVNVLDNLVGLEIPHDVFQLNGYVFP</sequence>
<comment type="caution">
    <text evidence="3">The sequence shown here is derived from an EMBL/GenBank/DDBJ whole genome shotgun (WGS) entry which is preliminary data.</text>
</comment>
<evidence type="ECO:0000313" key="3">
    <source>
        <dbReference type="EMBL" id="CAM0151162.1"/>
    </source>
</evidence>
<evidence type="ECO:0000256" key="2">
    <source>
        <dbReference type="SAM" id="MobiDB-lite"/>
    </source>
</evidence>
<reference evidence="3" key="1">
    <citation type="submission" date="2024-10" db="EMBL/GenBank/DDBJ databases">
        <authorList>
            <person name="Ryan C."/>
        </authorList>
    </citation>
    <scope>NUCLEOTIDE SEQUENCE [LARGE SCALE GENOMIC DNA]</scope>
</reference>
<dbReference type="PANTHER" id="PTHR43874:SF123">
    <property type="entry name" value="TWO-COMPONENT RESPONSE REGULATOR ARR14"/>
    <property type="match status" value="1"/>
</dbReference>